<dbReference type="Proteomes" id="UP001259347">
    <property type="component" value="Unassembled WGS sequence"/>
</dbReference>
<evidence type="ECO:0000313" key="1">
    <source>
        <dbReference type="EMBL" id="MDR6868708.1"/>
    </source>
</evidence>
<evidence type="ECO:0000313" key="2">
    <source>
        <dbReference type="Proteomes" id="UP001259347"/>
    </source>
</evidence>
<dbReference type="RefSeq" id="WP_310022799.1">
    <property type="nucleotide sequence ID" value="NZ_JAVDUM010000017.1"/>
</dbReference>
<protein>
    <recommendedName>
        <fullName evidence="3">Portal protein</fullName>
    </recommendedName>
</protein>
<sequence>MAITPKLAEELDKKLQTDLAKDARLGKPKRYLDGDHDDAYMPRGAKKEYQHLAKRAITNWLPLVSETFARDLFVEGYRTPKSTDDETAWTHWQKNGLDARQTIAIRGALDYGASYVLVLPGDNGPVIKPLSPLRSMAWYADEDDEWPQQAVRLLGKTADGKGRLLEVYEGNEVVPFEVTEDGKYKAGKSLTHTLGHVPWVRFRDRLDGQARGLIAPLIPLQDRVNEISFATLIAIQYASFRQRWATGLSIPVDEDPDSPNFGKPVETFEAAVNRLWVSDSPEAKFGDFAQTELSGHHTAYENAVKTLAAIGQMSPNVMMGDMVNVSGETLLNMQHSTRRKRTELETIFGESWEQVFRLAARANGDAEPAEDAQVRWRDADGTNLAATVDALGKMTQMLNVPAEALWEKVPGITEQDLQRWRELAAVDPITALTAELERQSTLPGQAAAATTAAPAAEDPAKVKAKADAFGALVRAGVSGESAAAQAGLDGVELTGAVPVSLRLPTSEATVLEDA</sequence>
<dbReference type="Pfam" id="PF05133">
    <property type="entry name" value="SPP1_portal"/>
    <property type="match status" value="1"/>
</dbReference>
<dbReference type="InterPro" id="IPR021145">
    <property type="entry name" value="Portal_protein_SPP1_Gp6-like"/>
</dbReference>
<name>A0ABU1SGI5_9MICO</name>
<reference evidence="1 2" key="1">
    <citation type="submission" date="2023-07" db="EMBL/GenBank/DDBJ databases">
        <title>Sorghum-associated microbial communities from plants grown in Nebraska, USA.</title>
        <authorList>
            <person name="Schachtman D."/>
        </authorList>
    </citation>
    <scope>NUCLEOTIDE SEQUENCE [LARGE SCALE GENOMIC DNA]</scope>
    <source>
        <strain evidence="1 2">2980</strain>
    </source>
</reference>
<proteinExistence type="predicted"/>
<evidence type="ECO:0008006" key="3">
    <source>
        <dbReference type="Google" id="ProtNLM"/>
    </source>
</evidence>
<accession>A0ABU1SGI5</accession>
<organism evidence="1 2">
    <name type="scientific">Microbacterium resistens</name>
    <dbReference type="NCBI Taxonomy" id="156977"/>
    <lineage>
        <taxon>Bacteria</taxon>
        <taxon>Bacillati</taxon>
        <taxon>Actinomycetota</taxon>
        <taxon>Actinomycetes</taxon>
        <taxon>Micrococcales</taxon>
        <taxon>Microbacteriaceae</taxon>
        <taxon>Microbacterium</taxon>
    </lineage>
</organism>
<comment type="caution">
    <text evidence="1">The sequence shown here is derived from an EMBL/GenBank/DDBJ whole genome shotgun (WGS) entry which is preliminary data.</text>
</comment>
<gene>
    <name evidence="1" type="ORF">J2Y69_003332</name>
</gene>
<dbReference type="EMBL" id="JAVDUM010000017">
    <property type="protein sequence ID" value="MDR6868708.1"/>
    <property type="molecule type" value="Genomic_DNA"/>
</dbReference>
<keyword evidence="2" id="KW-1185">Reference proteome</keyword>